<evidence type="ECO:0000313" key="2">
    <source>
        <dbReference type="Proteomes" id="UP000017118"/>
    </source>
</evidence>
<dbReference type="KEGG" id="csb:CLSA_c23110"/>
<dbReference type="GeneID" id="55474743"/>
<name>U5MUE4_CLOSA</name>
<dbReference type="EMBL" id="CP006721">
    <property type="protein sequence ID" value="AGX43286.1"/>
    <property type="molecule type" value="Genomic_DNA"/>
</dbReference>
<dbReference type="PATRIC" id="fig|1345695.10.peg.2295"/>
<dbReference type="HOGENOM" id="CLU_2435687_0_0_9"/>
<gene>
    <name evidence="1" type="ORF">CLSA_c23110</name>
</gene>
<reference evidence="1 2" key="1">
    <citation type="journal article" date="2013" name="Genome Announc.">
        <title>Complete Genome Sequence of the Solvent Producer Clostridium saccharobutylicum NCP262 (DSM 13864).</title>
        <authorList>
            <person name="Poehlein A."/>
            <person name="Hartwich K."/>
            <person name="Krabben P."/>
            <person name="Ehrenreich A."/>
            <person name="Liebl W."/>
            <person name="Durre P."/>
            <person name="Gottschalk G."/>
            <person name="Daniel R."/>
        </authorList>
    </citation>
    <scope>NUCLEOTIDE SEQUENCE [LARGE SCALE GENOMIC DNA]</scope>
    <source>
        <strain evidence="1">DSM 13864</strain>
    </source>
</reference>
<organism evidence="1 2">
    <name type="scientific">Clostridium saccharobutylicum DSM 13864</name>
    <dbReference type="NCBI Taxonomy" id="1345695"/>
    <lineage>
        <taxon>Bacteria</taxon>
        <taxon>Bacillati</taxon>
        <taxon>Bacillota</taxon>
        <taxon>Clostridia</taxon>
        <taxon>Eubacteriales</taxon>
        <taxon>Clostridiaceae</taxon>
        <taxon>Clostridium</taxon>
    </lineage>
</organism>
<dbReference type="RefSeq" id="WP_022746437.1">
    <property type="nucleotide sequence ID" value="NC_022571.1"/>
</dbReference>
<evidence type="ECO:0000313" key="1">
    <source>
        <dbReference type="EMBL" id="AGX43286.1"/>
    </source>
</evidence>
<sequence length="90" mass="10423">MITYTDEQYEQIAIKAIIEYKNKNYSDNEVRKLYSLAIPLVIENIKKSLNVDKNVASMTQGSRSVSYKDTYSIIDDSVKMLVGLPYVRMY</sequence>
<dbReference type="OrthoDB" id="1918304at2"/>
<dbReference type="Proteomes" id="UP000017118">
    <property type="component" value="Chromosome"/>
</dbReference>
<protein>
    <submittedName>
        <fullName evidence="1">Uncharacterized protein</fullName>
    </submittedName>
</protein>
<dbReference type="AlphaFoldDB" id="U5MUE4"/>
<keyword evidence="2" id="KW-1185">Reference proteome</keyword>
<proteinExistence type="predicted"/>
<accession>U5MUE4</accession>